<name>A0A2T9YVH0_9FUNG</name>
<dbReference type="InterPro" id="IPR001650">
    <property type="entry name" value="Helicase_C-like"/>
</dbReference>
<dbReference type="PROSITE" id="PS51194">
    <property type="entry name" value="HELICASE_CTER"/>
    <property type="match status" value="1"/>
</dbReference>
<dbReference type="GO" id="GO:0004386">
    <property type="term" value="F:helicase activity"/>
    <property type="evidence" value="ECO:0007669"/>
    <property type="project" value="TreeGrafter"/>
</dbReference>
<dbReference type="CDD" id="cd18791">
    <property type="entry name" value="SF2_C_RHA"/>
    <property type="match status" value="1"/>
</dbReference>
<dbReference type="SUPFAM" id="SSF53178">
    <property type="entry name" value="Peptidyl-tRNA hydrolase-like"/>
    <property type="match status" value="1"/>
</dbReference>
<evidence type="ECO:0000313" key="3">
    <source>
        <dbReference type="Proteomes" id="UP000245699"/>
    </source>
</evidence>
<dbReference type="STRING" id="61424.A0A2T9YVH0"/>
<dbReference type="PANTHER" id="PTHR18934:SF136">
    <property type="entry name" value="ATP-DEPENDENT RNA HELICASE DHX35-RELATED"/>
    <property type="match status" value="1"/>
</dbReference>
<organism evidence="2 3">
    <name type="scientific">Furculomyces boomerangus</name>
    <dbReference type="NCBI Taxonomy" id="61424"/>
    <lineage>
        <taxon>Eukaryota</taxon>
        <taxon>Fungi</taxon>
        <taxon>Fungi incertae sedis</taxon>
        <taxon>Zoopagomycota</taxon>
        <taxon>Kickxellomycotina</taxon>
        <taxon>Harpellomycetes</taxon>
        <taxon>Harpellales</taxon>
        <taxon>Harpellaceae</taxon>
        <taxon>Furculomyces</taxon>
    </lineage>
</organism>
<evidence type="ECO:0000313" key="2">
    <source>
        <dbReference type="EMBL" id="PVU96276.1"/>
    </source>
</evidence>
<dbReference type="EMBL" id="MBFT01000154">
    <property type="protein sequence ID" value="PVU96276.1"/>
    <property type="molecule type" value="Genomic_DNA"/>
</dbReference>
<gene>
    <name evidence="2" type="ORF">BB559_002434</name>
</gene>
<sequence length="916" mass="103460">MSLDSQINLNKRNILFSLESGNISILVLDNTKESIRELSILLYKNGWAAENRMIGCILVKPKDILDCVQKSFNETSNIQPSIIGYDIDFEKNNTSEYTKIKYTTPNSLFRNITTDPLLTKFSILIVSDFEYRVSELDLLIMILKKIQKKRPDLKIIFTVGIEESALPLVEYFGKSIESTTQNNDTSSKINEKKTLPISVINLLTKNPDVDIHYLEKPSEDYFNMSISLVKKIHESESKKGDIILFLPSRNEVEKAVQNLNVYNESQKTKNQILSVPLYAGLNSKDMDMTYTRTIFNTRKVVISTNIAETMDPIDGISFVIDTGLKKETIFDTEKNTEIVNMVPISKNSARIRTKMANLGSGANICGKSYRLYSYSTYKNHLPELDLPEMNRIGSSKLSKLLLKLLFLAGPSFRNAKFDMIEPGLFERNIESAVEKLISFGCFESGTESDRKSINNYDLIKKMTLIDIEPQLVICLVEALKKKDKNMSIINATKNFETPFFSNSSEKPDFDVSTEILVIIAMLNTGNLFTGPNSLSDDPNHQKLKFATEEGDLILYLNIFVAFLRFYTSNRNNIGRIGYWCKKHNMDINSLMNSLKIAKRMMLALGLVANDNSCESYLSNRLLAPLNSIYSKRKTQLVIECFIKGFYENVAQLQDDNFSYKNIVTGKALFIHPNSCLFSITPKFVLYTGVIETSKAFMLQVSKIEPEWLVGLGNPQGEGTRHNVGMYVLDLLVQNLGLSWGNSKKVDGKFANFKTKVRLVRNKNNKFLPSQSTIGSPMVLPKGVSISEVDYDIYCLKPNSFMNLSGKSVKDAAKIHGISPDSIIVFHDDMERELGIFSYKKKGSAGGHNGIKSIISYLGTQDFARVRIGIGRPDGFSKTVIDHVLSSFKKDQLVLIDEVAYTIARNWQDILVHPREI</sequence>
<dbReference type="PROSITE" id="PS01196">
    <property type="entry name" value="PEPT_TRNA_HYDROL_2"/>
    <property type="match status" value="1"/>
</dbReference>
<dbReference type="InterPro" id="IPR018171">
    <property type="entry name" value="Pept_tRNA_hydro_CS"/>
</dbReference>
<dbReference type="Gene3D" id="3.40.50.300">
    <property type="entry name" value="P-loop containing nucleotide triphosphate hydrolases"/>
    <property type="match status" value="2"/>
</dbReference>
<dbReference type="InterPro" id="IPR001328">
    <property type="entry name" value="Pept_tRNA_hydro"/>
</dbReference>
<dbReference type="AlphaFoldDB" id="A0A2T9YVH0"/>
<accession>A0A2T9YVH0</accession>
<dbReference type="GO" id="GO:0004045">
    <property type="term" value="F:peptidyl-tRNA hydrolase activity"/>
    <property type="evidence" value="ECO:0007669"/>
    <property type="project" value="InterPro"/>
</dbReference>
<dbReference type="InterPro" id="IPR036416">
    <property type="entry name" value="Pept_tRNA_hydro_sf"/>
</dbReference>
<dbReference type="CDD" id="cd00462">
    <property type="entry name" value="PTH"/>
    <property type="match status" value="1"/>
</dbReference>
<dbReference type="GO" id="GO:0003723">
    <property type="term" value="F:RNA binding"/>
    <property type="evidence" value="ECO:0007669"/>
    <property type="project" value="TreeGrafter"/>
</dbReference>
<comment type="caution">
    <text evidence="2">The sequence shown here is derived from an EMBL/GenBank/DDBJ whole genome shotgun (WGS) entry which is preliminary data.</text>
</comment>
<dbReference type="InterPro" id="IPR027417">
    <property type="entry name" value="P-loop_NTPase"/>
</dbReference>
<dbReference type="Pfam" id="PF01195">
    <property type="entry name" value="Pept_tRNA_hydro"/>
    <property type="match status" value="1"/>
</dbReference>
<dbReference type="PANTHER" id="PTHR18934">
    <property type="entry name" value="ATP-DEPENDENT RNA HELICASE"/>
    <property type="match status" value="1"/>
</dbReference>
<feature type="domain" description="Helicase C-terminal" evidence="1">
    <location>
        <begin position="227"/>
        <end position="405"/>
    </location>
</feature>
<keyword evidence="3" id="KW-1185">Reference proteome</keyword>
<reference evidence="2 3" key="1">
    <citation type="journal article" date="2018" name="MBio">
        <title>Comparative Genomics Reveals the Core Gene Toolbox for the Fungus-Insect Symbiosis.</title>
        <authorList>
            <person name="Wang Y."/>
            <person name="Stata M."/>
            <person name="Wang W."/>
            <person name="Stajich J.E."/>
            <person name="White M.M."/>
            <person name="Moncalvo J.M."/>
        </authorList>
    </citation>
    <scope>NUCLEOTIDE SEQUENCE [LARGE SCALE GENOMIC DNA]</scope>
    <source>
        <strain evidence="2 3">AUS-77-4</strain>
    </source>
</reference>
<dbReference type="SUPFAM" id="SSF52540">
    <property type="entry name" value="P-loop containing nucleoside triphosphate hydrolases"/>
    <property type="match status" value="1"/>
</dbReference>
<protein>
    <recommendedName>
        <fullName evidence="1">Helicase C-terminal domain-containing protein</fullName>
    </recommendedName>
</protein>
<evidence type="ECO:0000259" key="1">
    <source>
        <dbReference type="PROSITE" id="PS51194"/>
    </source>
</evidence>
<dbReference type="Proteomes" id="UP000245699">
    <property type="component" value="Unassembled WGS sequence"/>
</dbReference>
<dbReference type="OrthoDB" id="5591447at2759"/>
<dbReference type="Gene3D" id="3.40.50.1470">
    <property type="entry name" value="Peptidyl-tRNA hydrolase"/>
    <property type="match status" value="1"/>
</dbReference>
<proteinExistence type="predicted"/>
<dbReference type="NCBIfam" id="TIGR00447">
    <property type="entry name" value="pth"/>
    <property type="match status" value="1"/>
</dbReference>